<reference evidence="2" key="1">
    <citation type="journal article" date="2019" name="Beilstein J. Org. Chem.">
        <title>Nanangenines: drimane sesquiterpenoids as the dominant metabolite cohort of a novel Australian fungus, Aspergillus nanangensis.</title>
        <authorList>
            <person name="Lacey H.J."/>
            <person name="Gilchrist C.L.M."/>
            <person name="Crombie A."/>
            <person name="Kalaitzis J.A."/>
            <person name="Vuong D."/>
            <person name="Rutledge P.J."/>
            <person name="Turner P."/>
            <person name="Pitt J.I."/>
            <person name="Lacey E."/>
            <person name="Chooi Y.H."/>
            <person name="Piggott A.M."/>
        </authorList>
    </citation>
    <scope>NUCLEOTIDE SEQUENCE</scope>
    <source>
        <strain evidence="2">MST-FP2251</strain>
    </source>
</reference>
<evidence type="ECO:0000313" key="3">
    <source>
        <dbReference type="Proteomes" id="UP001194746"/>
    </source>
</evidence>
<dbReference type="InterPro" id="IPR002110">
    <property type="entry name" value="Ankyrin_rpt"/>
</dbReference>
<dbReference type="InterPro" id="IPR036770">
    <property type="entry name" value="Ankyrin_rpt-contain_sf"/>
</dbReference>
<name>A0AAD4GP65_ASPNN</name>
<accession>A0AAD4GP65</accession>
<dbReference type="SUPFAM" id="SSF48403">
    <property type="entry name" value="Ankyrin repeat"/>
    <property type="match status" value="1"/>
</dbReference>
<feature type="region of interest" description="Disordered" evidence="1">
    <location>
        <begin position="85"/>
        <end position="107"/>
    </location>
</feature>
<protein>
    <submittedName>
        <fullName evidence="2">Uncharacterized protein</fullName>
    </submittedName>
</protein>
<gene>
    <name evidence="2" type="ORF">FE257_000961</name>
</gene>
<dbReference type="AlphaFoldDB" id="A0AAD4GP65"/>
<organism evidence="2 3">
    <name type="scientific">Aspergillus nanangensis</name>
    <dbReference type="NCBI Taxonomy" id="2582783"/>
    <lineage>
        <taxon>Eukaryota</taxon>
        <taxon>Fungi</taxon>
        <taxon>Dikarya</taxon>
        <taxon>Ascomycota</taxon>
        <taxon>Pezizomycotina</taxon>
        <taxon>Eurotiomycetes</taxon>
        <taxon>Eurotiomycetidae</taxon>
        <taxon>Eurotiales</taxon>
        <taxon>Aspergillaceae</taxon>
        <taxon>Aspergillus</taxon>
        <taxon>Aspergillus subgen. Circumdati</taxon>
    </lineage>
</organism>
<feature type="compositionally biased region" description="Acidic residues" evidence="1">
    <location>
        <begin position="88"/>
        <end position="97"/>
    </location>
</feature>
<reference evidence="2" key="2">
    <citation type="submission" date="2020-02" db="EMBL/GenBank/DDBJ databases">
        <authorList>
            <person name="Gilchrist C.L.M."/>
            <person name="Chooi Y.-H."/>
        </authorList>
    </citation>
    <scope>NUCLEOTIDE SEQUENCE</scope>
    <source>
        <strain evidence="2">MST-FP2251</strain>
    </source>
</reference>
<keyword evidence="3" id="KW-1185">Reference proteome</keyword>
<dbReference type="EMBL" id="VCAU01000109">
    <property type="protein sequence ID" value="KAF9884894.1"/>
    <property type="molecule type" value="Genomic_DNA"/>
</dbReference>
<proteinExistence type="predicted"/>
<evidence type="ECO:0000313" key="2">
    <source>
        <dbReference type="EMBL" id="KAF9884894.1"/>
    </source>
</evidence>
<dbReference type="Proteomes" id="UP001194746">
    <property type="component" value="Unassembled WGS sequence"/>
</dbReference>
<sequence>MSLLQLPEELLCHIGDYLACYRDVRALVVCNRRLNRIFKAIPLSRLPDCHGSLLVCAAHNGNIGLVQEILSALNVKRNRNDTASVANADEDSIDEEEERSRDTGGRLPSDLVDHTLYEKGYRVRDILNIQRAFLAAISTGLIELVRCFFNFGATATFEFPRHEQYPEDPSQIYVSAHFARLPDPKYPPPLCLALKHGDDALFDLLMKYDSDPCAWKRCPLFEAVTAQRFHAVHDREMFDFMVESGVDIERYGHLALHQAICNGSKEWVEFLISEEL</sequence>
<dbReference type="Pfam" id="PF12796">
    <property type="entry name" value="Ank_2"/>
    <property type="match status" value="1"/>
</dbReference>
<dbReference type="Gene3D" id="1.25.40.20">
    <property type="entry name" value="Ankyrin repeat-containing domain"/>
    <property type="match status" value="1"/>
</dbReference>
<comment type="caution">
    <text evidence="2">The sequence shown here is derived from an EMBL/GenBank/DDBJ whole genome shotgun (WGS) entry which is preliminary data.</text>
</comment>
<evidence type="ECO:0000256" key="1">
    <source>
        <dbReference type="SAM" id="MobiDB-lite"/>
    </source>
</evidence>